<accession>A2EEL9</accession>
<dbReference type="eggNOG" id="KOG0087">
    <property type="taxonomic scope" value="Eukaryota"/>
</dbReference>
<dbReference type="PROSITE" id="PS51419">
    <property type="entry name" value="RAB"/>
    <property type="match status" value="1"/>
</dbReference>
<keyword evidence="1" id="KW-0547">Nucleotide-binding</keyword>
<dbReference type="KEGG" id="tva:4766836"/>
<dbReference type="SMART" id="SM00174">
    <property type="entry name" value="RHO"/>
    <property type="match status" value="1"/>
</dbReference>
<dbReference type="FunFam" id="3.40.50.300:FF:001204">
    <property type="entry name" value="Small GTP-binding protein, putative"/>
    <property type="match status" value="1"/>
</dbReference>
<evidence type="ECO:0000256" key="2">
    <source>
        <dbReference type="SAM" id="MobiDB-lite"/>
    </source>
</evidence>
<organism evidence="3 4">
    <name type="scientific">Trichomonas vaginalis (strain ATCC PRA-98 / G3)</name>
    <dbReference type="NCBI Taxonomy" id="412133"/>
    <lineage>
        <taxon>Eukaryota</taxon>
        <taxon>Metamonada</taxon>
        <taxon>Parabasalia</taxon>
        <taxon>Trichomonadida</taxon>
        <taxon>Trichomonadidae</taxon>
        <taxon>Trichomonas</taxon>
    </lineage>
</organism>
<dbReference type="PROSITE" id="PS51417">
    <property type="entry name" value="ARF"/>
    <property type="match status" value="1"/>
</dbReference>
<dbReference type="EMBL" id="DS113368">
    <property type="protein sequence ID" value="EAY08926.1"/>
    <property type="molecule type" value="Genomic_DNA"/>
</dbReference>
<proteinExistence type="predicted"/>
<evidence type="ECO:0000313" key="4">
    <source>
        <dbReference type="Proteomes" id="UP000001542"/>
    </source>
</evidence>
<protein>
    <submittedName>
        <fullName evidence="3">Ras family protein</fullName>
    </submittedName>
</protein>
<reference evidence="3" key="1">
    <citation type="submission" date="2006-10" db="EMBL/GenBank/DDBJ databases">
        <authorList>
            <person name="Amadeo P."/>
            <person name="Zhao Q."/>
            <person name="Wortman J."/>
            <person name="Fraser-Liggett C."/>
            <person name="Carlton J."/>
        </authorList>
    </citation>
    <scope>NUCLEOTIDE SEQUENCE</scope>
    <source>
        <strain evidence="3">G3</strain>
    </source>
</reference>
<dbReference type="InParanoid" id="A2EEL9"/>
<evidence type="ECO:0000313" key="3">
    <source>
        <dbReference type="EMBL" id="EAY08926.1"/>
    </source>
</evidence>
<dbReference type="SMART" id="SM00175">
    <property type="entry name" value="RAB"/>
    <property type="match status" value="1"/>
</dbReference>
<dbReference type="PRINTS" id="PR00449">
    <property type="entry name" value="RASTRNSFRMNG"/>
</dbReference>
<dbReference type="CDD" id="cd00154">
    <property type="entry name" value="Rab"/>
    <property type="match status" value="1"/>
</dbReference>
<dbReference type="VEuPathDB" id="TrichDB:TVAGG3_1055040"/>
<dbReference type="NCBIfam" id="TIGR00231">
    <property type="entry name" value="small_GTP"/>
    <property type="match status" value="1"/>
</dbReference>
<sequence length="207" mass="22964">MGETAVKVVLLGNSAVGKTTLVTRWTEDRYDGSSQPTIGAAYKSVTLEFDDGKTYSMNIWDTAGQDEYRSTTSIYCRDAKAAMIVFDLTDRSSFEALDSWISTLSEKVDVPFVIVGNKSDIGDRRAISFDDGAAFAERHQVSYFETSALTNFNVDEAFNELSNVAINFLNNGSSVQKEEPQEVAKSENQKVDLTKDQKKKKKSDCCK</sequence>
<feature type="compositionally biased region" description="Basic and acidic residues" evidence="2">
    <location>
        <begin position="176"/>
        <end position="196"/>
    </location>
</feature>
<dbReference type="VEuPathDB" id="TrichDB:TVAG_464740"/>
<dbReference type="RefSeq" id="XP_001321149.1">
    <property type="nucleotide sequence ID" value="XM_001321114.1"/>
</dbReference>
<dbReference type="SMR" id="A2EEL9"/>
<reference evidence="3" key="2">
    <citation type="journal article" date="2007" name="Science">
        <title>Draft genome sequence of the sexually transmitted pathogen Trichomonas vaginalis.</title>
        <authorList>
            <person name="Carlton J.M."/>
            <person name="Hirt R.P."/>
            <person name="Silva J.C."/>
            <person name="Delcher A.L."/>
            <person name="Schatz M."/>
            <person name="Zhao Q."/>
            <person name="Wortman J.R."/>
            <person name="Bidwell S.L."/>
            <person name="Alsmark U.C.M."/>
            <person name="Besteiro S."/>
            <person name="Sicheritz-Ponten T."/>
            <person name="Noel C.J."/>
            <person name="Dacks J.B."/>
            <person name="Foster P.G."/>
            <person name="Simillion C."/>
            <person name="Van de Peer Y."/>
            <person name="Miranda-Saavedra D."/>
            <person name="Barton G.J."/>
            <person name="Westrop G.D."/>
            <person name="Mueller S."/>
            <person name="Dessi D."/>
            <person name="Fiori P.L."/>
            <person name="Ren Q."/>
            <person name="Paulsen I."/>
            <person name="Zhang H."/>
            <person name="Bastida-Corcuera F.D."/>
            <person name="Simoes-Barbosa A."/>
            <person name="Brown M.T."/>
            <person name="Hayes R.D."/>
            <person name="Mukherjee M."/>
            <person name="Okumura C.Y."/>
            <person name="Schneider R."/>
            <person name="Smith A.J."/>
            <person name="Vanacova S."/>
            <person name="Villalvazo M."/>
            <person name="Haas B.J."/>
            <person name="Pertea M."/>
            <person name="Feldblyum T.V."/>
            <person name="Utterback T.R."/>
            <person name="Shu C.L."/>
            <person name="Osoegawa K."/>
            <person name="de Jong P.J."/>
            <person name="Hrdy I."/>
            <person name="Horvathova L."/>
            <person name="Zubacova Z."/>
            <person name="Dolezal P."/>
            <person name="Malik S.B."/>
            <person name="Logsdon J.M. Jr."/>
            <person name="Henze K."/>
            <person name="Gupta A."/>
            <person name="Wang C.C."/>
            <person name="Dunne R.L."/>
            <person name="Upcroft J.A."/>
            <person name="Upcroft P."/>
            <person name="White O."/>
            <person name="Salzberg S.L."/>
            <person name="Tang P."/>
            <person name="Chiu C.-H."/>
            <person name="Lee Y.-S."/>
            <person name="Embley T.M."/>
            <person name="Coombs G.H."/>
            <person name="Mottram J.C."/>
            <person name="Tachezy J."/>
            <person name="Fraser-Liggett C.M."/>
            <person name="Johnson P.J."/>
        </authorList>
    </citation>
    <scope>NUCLEOTIDE SEQUENCE [LARGE SCALE GENOMIC DNA]</scope>
    <source>
        <strain evidence="3">G3</strain>
    </source>
</reference>
<dbReference type="PROSITE" id="PS51420">
    <property type="entry name" value="RHO"/>
    <property type="match status" value="1"/>
</dbReference>
<dbReference type="GO" id="GO:0016020">
    <property type="term" value="C:membrane"/>
    <property type="evidence" value="ECO:0000318"/>
    <property type="project" value="GO_Central"/>
</dbReference>
<feature type="compositionally biased region" description="Basic residues" evidence="2">
    <location>
        <begin position="197"/>
        <end position="207"/>
    </location>
</feature>
<dbReference type="Gene3D" id="3.40.50.300">
    <property type="entry name" value="P-loop containing nucleotide triphosphate hydrolases"/>
    <property type="match status" value="1"/>
</dbReference>
<dbReference type="GO" id="GO:0006887">
    <property type="term" value="P:exocytosis"/>
    <property type="evidence" value="ECO:0000318"/>
    <property type="project" value="GO_Central"/>
</dbReference>
<evidence type="ECO:0000256" key="1">
    <source>
        <dbReference type="ARBA" id="ARBA00022741"/>
    </source>
</evidence>
<dbReference type="OrthoDB" id="10262570at2759"/>
<keyword evidence="4" id="KW-1185">Reference proteome</keyword>
<dbReference type="Pfam" id="PF00071">
    <property type="entry name" value="Ras"/>
    <property type="match status" value="1"/>
</dbReference>
<dbReference type="SUPFAM" id="SSF52540">
    <property type="entry name" value="P-loop containing nucleoside triphosphate hydrolases"/>
    <property type="match status" value="1"/>
</dbReference>
<gene>
    <name evidence="3" type="ORF">TVAG_464740</name>
</gene>
<dbReference type="AlphaFoldDB" id="A2EEL9"/>
<dbReference type="SMART" id="SM00176">
    <property type="entry name" value="RAN"/>
    <property type="match status" value="1"/>
</dbReference>
<dbReference type="GO" id="GO:0005525">
    <property type="term" value="F:GTP binding"/>
    <property type="evidence" value="ECO:0007669"/>
    <property type="project" value="InterPro"/>
</dbReference>
<dbReference type="Proteomes" id="UP000001542">
    <property type="component" value="Unassembled WGS sequence"/>
</dbReference>
<dbReference type="STRING" id="5722.A2EEL9"/>
<name>A2EEL9_TRIV3</name>
<dbReference type="PANTHER" id="PTHR47978">
    <property type="match status" value="1"/>
</dbReference>
<dbReference type="PROSITE" id="PS51421">
    <property type="entry name" value="RAS"/>
    <property type="match status" value="1"/>
</dbReference>
<dbReference type="InterPro" id="IPR005225">
    <property type="entry name" value="Small_GTP-bd"/>
</dbReference>
<dbReference type="SMART" id="SM00173">
    <property type="entry name" value="RAS"/>
    <property type="match status" value="1"/>
</dbReference>
<dbReference type="InterPro" id="IPR001806">
    <property type="entry name" value="Small_GTPase"/>
</dbReference>
<dbReference type="InterPro" id="IPR027417">
    <property type="entry name" value="P-loop_NTPase"/>
</dbReference>
<feature type="region of interest" description="Disordered" evidence="2">
    <location>
        <begin position="175"/>
        <end position="207"/>
    </location>
</feature>
<dbReference type="GO" id="GO:0003924">
    <property type="term" value="F:GTPase activity"/>
    <property type="evidence" value="ECO:0000318"/>
    <property type="project" value="GO_Central"/>
</dbReference>